<dbReference type="CDD" id="cd07385">
    <property type="entry name" value="MPP_YkuE_C"/>
    <property type="match status" value="1"/>
</dbReference>
<name>A0ABW6DKP2_9BACT</name>
<dbReference type="Pfam" id="PF00149">
    <property type="entry name" value="Metallophos"/>
    <property type="match status" value="1"/>
</dbReference>
<keyword evidence="3" id="KW-0472">Membrane</keyword>
<evidence type="ECO:0000313" key="5">
    <source>
        <dbReference type="EMBL" id="MFD3409268.1"/>
    </source>
</evidence>
<feature type="domain" description="Calcineurin-like phosphoesterase" evidence="4">
    <location>
        <begin position="179"/>
        <end position="359"/>
    </location>
</feature>
<feature type="transmembrane region" description="Helical" evidence="3">
    <location>
        <begin position="133"/>
        <end position="154"/>
    </location>
</feature>
<dbReference type="InterPro" id="IPR051158">
    <property type="entry name" value="Metallophosphoesterase_sf"/>
</dbReference>
<reference evidence="5 6" key="1">
    <citation type="submission" date="2024-03" db="EMBL/GenBank/DDBJ databases">
        <title>Aquirufa genome sequencing.</title>
        <authorList>
            <person name="Pitt A."/>
            <person name="Hahn M.W."/>
        </authorList>
    </citation>
    <scope>NUCLEOTIDE SEQUENCE [LARGE SCALE GENOMIC DNA]</scope>
    <source>
        <strain evidence="5 6">HETE-83D</strain>
    </source>
</reference>
<sequence>MEQLNRKDSLSAMNKMFFVPFISIVLIALDYYVWMAVKTAFRNARQSMQNTAKYTFWGFTIFILLGIISYNALPLHAWKNEIRITFMAIVMISVITKLFIIIFLLIEDVTRFFRWGTKKVLKKDPSAISRHEFLSQAALAIGAVPAATFAFGIISGAHDYTVEHIPLKIKGLPSAFKGLKIAQISDIHTGSFFNKTAVKGGVEMLMREKADVVFFTGDLVNNESKEVQNYFDVFNKVKAPLGVFSTLGNHDYGDYVRWNSPAAKKQNLKDLMKAHELMGWDLLMDEHRFLEESGEKLAIIGVQNIGLGRFPWYGNLEKAHKGTEEASAKLLLSHDPTHWNAEVTKKYKDIDVAFAGHTHGTQFGVKIAEMRWSPAQYVYKQWAGLYQDGEQQIYVNRGYGYLGYPGRVGMPPEISVFTLS</sequence>
<feature type="transmembrane region" description="Helical" evidence="3">
    <location>
        <begin position="85"/>
        <end position="106"/>
    </location>
</feature>
<evidence type="ECO:0000313" key="6">
    <source>
        <dbReference type="Proteomes" id="UP001598019"/>
    </source>
</evidence>
<dbReference type="InterPro" id="IPR004843">
    <property type="entry name" value="Calcineurin-like_PHP"/>
</dbReference>
<keyword evidence="2" id="KW-0378">Hydrolase</keyword>
<keyword evidence="6" id="KW-1185">Reference proteome</keyword>
<proteinExistence type="predicted"/>
<evidence type="ECO:0000256" key="1">
    <source>
        <dbReference type="ARBA" id="ARBA00022723"/>
    </source>
</evidence>
<dbReference type="EMBL" id="JBBKXX010000003">
    <property type="protein sequence ID" value="MFD3409268.1"/>
    <property type="molecule type" value="Genomic_DNA"/>
</dbReference>
<dbReference type="PANTHER" id="PTHR31302">
    <property type="entry name" value="TRANSMEMBRANE PROTEIN WITH METALLOPHOSPHOESTERASE DOMAIN-RELATED"/>
    <property type="match status" value="1"/>
</dbReference>
<dbReference type="RefSeq" id="WP_377981589.1">
    <property type="nucleotide sequence ID" value="NZ_JBBKXX010000003.1"/>
</dbReference>
<dbReference type="InterPro" id="IPR029052">
    <property type="entry name" value="Metallo-depent_PP-like"/>
</dbReference>
<feature type="transmembrane region" description="Helical" evidence="3">
    <location>
        <begin position="54"/>
        <end position="73"/>
    </location>
</feature>
<keyword evidence="3" id="KW-0812">Transmembrane</keyword>
<dbReference type="PANTHER" id="PTHR31302:SF31">
    <property type="entry name" value="PHOSPHODIESTERASE YAEI"/>
    <property type="match status" value="1"/>
</dbReference>
<dbReference type="Proteomes" id="UP001598019">
    <property type="component" value="Unassembled WGS sequence"/>
</dbReference>
<feature type="transmembrane region" description="Helical" evidence="3">
    <location>
        <begin position="12"/>
        <end position="34"/>
    </location>
</feature>
<keyword evidence="3" id="KW-1133">Transmembrane helix</keyword>
<accession>A0ABW6DKP2</accession>
<evidence type="ECO:0000256" key="3">
    <source>
        <dbReference type="SAM" id="Phobius"/>
    </source>
</evidence>
<organism evidence="5 6">
    <name type="scientific">Aquirufa esocilacus</name>
    <dbReference type="NCBI Taxonomy" id="3096513"/>
    <lineage>
        <taxon>Bacteria</taxon>
        <taxon>Pseudomonadati</taxon>
        <taxon>Bacteroidota</taxon>
        <taxon>Cytophagia</taxon>
        <taxon>Cytophagales</taxon>
        <taxon>Flectobacillaceae</taxon>
        <taxon>Aquirufa</taxon>
    </lineage>
</organism>
<dbReference type="SUPFAM" id="SSF56300">
    <property type="entry name" value="Metallo-dependent phosphatases"/>
    <property type="match status" value="1"/>
</dbReference>
<protein>
    <submittedName>
        <fullName evidence="5">Metallophosphoesterase</fullName>
    </submittedName>
</protein>
<evidence type="ECO:0000259" key="4">
    <source>
        <dbReference type="Pfam" id="PF00149"/>
    </source>
</evidence>
<gene>
    <name evidence="5" type="ORF">SKC37_11400</name>
</gene>
<evidence type="ECO:0000256" key="2">
    <source>
        <dbReference type="ARBA" id="ARBA00022801"/>
    </source>
</evidence>
<keyword evidence="1" id="KW-0479">Metal-binding</keyword>
<dbReference type="Gene3D" id="3.60.21.10">
    <property type="match status" value="1"/>
</dbReference>
<comment type="caution">
    <text evidence="5">The sequence shown here is derived from an EMBL/GenBank/DDBJ whole genome shotgun (WGS) entry which is preliminary data.</text>
</comment>